<comment type="caution">
    <text evidence="2">The sequence shown here is derived from an EMBL/GenBank/DDBJ whole genome shotgun (WGS) entry which is preliminary data.</text>
</comment>
<feature type="region of interest" description="Disordered" evidence="1">
    <location>
        <begin position="41"/>
        <end position="74"/>
    </location>
</feature>
<keyword evidence="3" id="KW-1185">Reference proteome</keyword>
<evidence type="ECO:0000313" key="2">
    <source>
        <dbReference type="EMBL" id="OLY78059.1"/>
    </source>
</evidence>
<name>A0A1R0GMG4_9FUNG</name>
<feature type="compositionally biased region" description="Polar residues" evidence="1">
    <location>
        <begin position="44"/>
        <end position="54"/>
    </location>
</feature>
<sequence>MSKKTEKYSRIFKLFYGEKTTGTQDSSFSKFAPAYNTDAAVPKTATNNHPSQKKFSGENVAAERGPTRDPINPFSIGITLHAQVGMKQTREQHLSQEHRGKGAQDPFQGIEPEKNGFLFEQNKSFCSEGE</sequence>
<feature type="region of interest" description="Disordered" evidence="1">
    <location>
        <begin position="86"/>
        <end position="130"/>
    </location>
</feature>
<proteinExistence type="predicted"/>
<evidence type="ECO:0000313" key="3">
    <source>
        <dbReference type="Proteomes" id="UP000187455"/>
    </source>
</evidence>
<evidence type="ECO:0000256" key="1">
    <source>
        <dbReference type="SAM" id="MobiDB-lite"/>
    </source>
</evidence>
<dbReference type="STRING" id="133383.A0A1R0GMG4"/>
<gene>
    <name evidence="2" type="ORF">AYI68_g7900</name>
</gene>
<organism evidence="2 3">
    <name type="scientific">Smittium mucronatum</name>
    <dbReference type="NCBI Taxonomy" id="133383"/>
    <lineage>
        <taxon>Eukaryota</taxon>
        <taxon>Fungi</taxon>
        <taxon>Fungi incertae sedis</taxon>
        <taxon>Zoopagomycota</taxon>
        <taxon>Kickxellomycotina</taxon>
        <taxon>Harpellomycetes</taxon>
        <taxon>Harpellales</taxon>
        <taxon>Legeriomycetaceae</taxon>
        <taxon>Smittium</taxon>
    </lineage>
</organism>
<dbReference type="AlphaFoldDB" id="A0A1R0GMG4"/>
<dbReference type="EMBL" id="LSSL01007326">
    <property type="protein sequence ID" value="OLY78059.1"/>
    <property type="molecule type" value="Genomic_DNA"/>
</dbReference>
<accession>A0A1R0GMG4</accession>
<feature type="compositionally biased region" description="Polar residues" evidence="1">
    <location>
        <begin position="121"/>
        <end position="130"/>
    </location>
</feature>
<protein>
    <submittedName>
        <fullName evidence="2">Uncharacterized protein</fullName>
    </submittedName>
</protein>
<dbReference type="Proteomes" id="UP000187455">
    <property type="component" value="Unassembled WGS sequence"/>
</dbReference>
<reference evidence="2 3" key="1">
    <citation type="journal article" date="2016" name="Mol. Biol. Evol.">
        <title>Genome-Wide Survey of Gut Fungi (Harpellales) Reveals the First Horizontally Transferred Ubiquitin Gene from a Mosquito Host.</title>
        <authorList>
            <person name="Wang Y."/>
            <person name="White M.M."/>
            <person name="Kvist S."/>
            <person name="Moncalvo J.M."/>
        </authorList>
    </citation>
    <scope>NUCLEOTIDE SEQUENCE [LARGE SCALE GENOMIC DNA]</scope>
    <source>
        <strain evidence="2 3">ALG-7-W6</strain>
    </source>
</reference>
<feature type="compositionally biased region" description="Basic and acidic residues" evidence="1">
    <location>
        <begin position="88"/>
        <end position="102"/>
    </location>
</feature>